<protein>
    <recommendedName>
        <fullName evidence="5">RxLR effector protein</fullName>
    </recommendedName>
</protein>
<sequence>MRLIHTLTLVIAITFYASSAALPAIKDSNGMIKKAATPDIVDSIDAGRQLRSDYSGGGEERHFGNADDERKLRSDYSGYEEERHFGEP</sequence>
<dbReference type="InterPro" id="IPR031825">
    <property type="entry name" value="RXLR"/>
</dbReference>
<name>A0A225VLS6_9STRA</name>
<dbReference type="AlphaFoldDB" id="A0A225VLS6"/>
<proteinExistence type="inferred from homology"/>
<comment type="similarity">
    <text evidence="2 5">Belongs to the RxLR effector family.</text>
</comment>
<dbReference type="EMBL" id="NBNE01004235">
    <property type="protein sequence ID" value="OWZ05828.1"/>
    <property type="molecule type" value="Genomic_DNA"/>
</dbReference>
<gene>
    <name evidence="7" type="ORF">PHMEG_00022008</name>
</gene>
<accession>A0A225VLS6</accession>
<evidence type="ECO:0000313" key="7">
    <source>
        <dbReference type="EMBL" id="OWZ05828.1"/>
    </source>
</evidence>
<evidence type="ECO:0000313" key="8">
    <source>
        <dbReference type="Proteomes" id="UP000198211"/>
    </source>
</evidence>
<comment type="function">
    <text evidence="5">Effector that suppresses plant defense responses during pathogen infection.</text>
</comment>
<feature type="compositionally biased region" description="Basic and acidic residues" evidence="6">
    <location>
        <begin position="58"/>
        <end position="88"/>
    </location>
</feature>
<comment type="subcellular location">
    <subcellularLocation>
        <location evidence="1 5">Secreted</location>
    </subcellularLocation>
</comment>
<keyword evidence="4 5" id="KW-0732">Signal</keyword>
<evidence type="ECO:0000256" key="5">
    <source>
        <dbReference type="RuleBase" id="RU367124"/>
    </source>
</evidence>
<feature type="signal peptide" evidence="5">
    <location>
        <begin position="1"/>
        <end position="21"/>
    </location>
</feature>
<dbReference type="Proteomes" id="UP000198211">
    <property type="component" value="Unassembled WGS sequence"/>
</dbReference>
<dbReference type="Pfam" id="PF16810">
    <property type="entry name" value="RXLR"/>
    <property type="match status" value="1"/>
</dbReference>
<evidence type="ECO:0000256" key="4">
    <source>
        <dbReference type="ARBA" id="ARBA00022729"/>
    </source>
</evidence>
<evidence type="ECO:0000256" key="3">
    <source>
        <dbReference type="ARBA" id="ARBA00022525"/>
    </source>
</evidence>
<evidence type="ECO:0000256" key="6">
    <source>
        <dbReference type="SAM" id="MobiDB-lite"/>
    </source>
</evidence>
<evidence type="ECO:0000256" key="1">
    <source>
        <dbReference type="ARBA" id="ARBA00004613"/>
    </source>
</evidence>
<organism evidence="7 8">
    <name type="scientific">Phytophthora megakarya</name>
    <dbReference type="NCBI Taxonomy" id="4795"/>
    <lineage>
        <taxon>Eukaryota</taxon>
        <taxon>Sar</taxon>
        <taxon>Stramenopiles</taxon>
        <taxon>Oomycota</taxon>
        <taxon>Peronosporomycetes</taxon>
        <taxon>Peronosporales</taxon>
        <taxon>Peronosporaceae</taxon>
        <taxon>Phytophthora</taxon>
    </lineage>
</organism>
<evidence type="ECO:0000256" key="2">
    <source>
        <dbReference type="ARBA" id="ARBA00010400"/>
    </source>
</evidence>
<comment type="caution">
    <text evidence="7">The sequence shown here is derived from an EMBL/GenBank/DDBJ whole genome shotgun (WGS) entry which is preliminary data.</text>
</comment>
<feature type="chain" id="PRO_5012262727" description="RxLR effector protein" evidence="5">
    <location>
        <begin position="22"/>
        <end position="88"/>
    </location>
</feature>
<feature type="region of interest" description="Disordered" evidence="6">
    <location>
        <begin position="51"/>
        <end position="88"/>
    </location>
</feature>
<keyword evidence="3 5" id="KW-0964">Secreted</keyword>
<keyword evidence="8" id="KW-1185">Reference proteome</keyword>
<reference evidence="8" key="1">
    <citation type="submission" date="2017-03" db="EMBL/GenBank/DDBJ databases">
        <title>Phytopthora megakarya and P. palmivora, two closely related causual agents of cacao black pod achieved similar genome size and gene model numbers by different mechanisms.</title>
        <authorList>
            <person name="Ali S."/>
            <person name="Shao J."/>
            <person name="Larry D.J."/>
            <person name="Kronmiller B."/>
            <person name="Shen D."/>
            <person name="Strem M.D."/>
            <person name="Melnick R.L."/>
            <person name="Guiltinan M.J."/>
            <person name="Tyler B.M."/>
            <person name="Meinhardt L.W."/>
            <person name="Bailey B.A."/>
        </authorList>
    </citation>
    <scope>NUCLEOTIDE SEQUENCE [LARGE SCALE GENOMIC DNA]</scope>
    <source>
        <strain evidence="8">zdho120</strain>
    </source>
</reference>
<comment type="domain">
    <text evidence="5">The RxLR-dEER motif acts to carry the protein into the host cell cytoplasm through binding to cell surface phosphatidylinositol-3-phosphate.</text>
</comment>